<dbReference type="Proteomes" id="UP000030765">
    <property type="component" value="Unassembled WGS sequence"/>
</dbReference>
<proteinExistence type="predicted"/>
<reference evidence="1 3" key="1">
    <citation type="journal article" date="2014" name="BMC Genomics">
        <title>Genome sequence of Anopheles sinensis provides insight into genetics basis of mosquito competence for malaria parasites.</title>
        <authorList>
            <person name="Zhou D."/>
            <person name="Zhang D."/>
            <person name="Ding G."/>
            <person name="Shi L."/>
            <person name="Hou Q."/>
            <person name="Ye Y."/>
            <person name="Xu Y."/>
            <person name="Zhou H."/>
            <person name="Xiong C."/>
            <person name="Li S."/>
            <person name="Yu J."/>
            <person name="Hong S."/>
            <person name="Yu X."/>
            <person name="Zou P."/>
            <person name="Chen C."/>
            <person name="Chang X."/>
            <person name="Wang W."/>
            <person name="Lv Y."/>
            <person name="Sun Y."/>
            <person name="Ma L."/>
            <person name="Shen B."/>
            <person name="Zhu C."/>
        </authorList>
    </citation>
    <scope>NUCLEOTIDE SEQUENCE [LARGE SCALE GENOMIC DNA]</scope>
</reference>
<protein>
    <submittedName>
        <fullName evidence="1 2">Uncharacterized protein</fullName>
    </submittedName>
</protein>
<evidence type="ECO:0000313" key="3">
    <source>
        <dbReference type="Proteomes" id="UP000030765"/>
    </source>
</evidence>
<evidence type="ECO:0000313" key="1">
    <source>
        <dbReference type="EMBL" id="KFB34730.1"/>
    </source>
</evidence>
<dbReference type="EnsemblMetazoa" id="ASIC000048-RA">
    <property type="protein sequence ID" value="ASIC000048-PA"/>
    <property type="gene ID" value="ASIC000048"/>
</dbReference>
<gene>
    <name evidence="1" type="ORF">ZHAS_00000048</name>
</gene>
<sequence length="201" mass="22246">MEITATVRRAVKLSSAGSQRSVVPVQPIPYGFHSRLLEARTYTSEAGARIKHAIELQSSGNQGQSRLPDSMRAKRAALRKSEISYNRNYRVAGRRCFFRPPLSRAPDENKRMVEIGEKRSLFASRGENHGSLRVRNQFGSSAWSGFFSPTGWVQREGGEGEYKSQSVKTAGQEVTHYVTARFGGLFSPAPHPTHIPTPGEG</sequence>
<dbReference type="AlphaFoldDB" id="A0A084V9T6"/>
<dbReference type="EMBL" id="KE523861">
    <property type="protein sequence ID" value="KFB34730.1"/>
    <property type="molecule type" value="Genomic_DNA"/>
</dbReference>
<organism evidence="1">
    <name type="scientific">Anopheles sinensis</name>
    <name type="common">Mosquito</name>
    <dbReference type="NCBI Taxonomy" id="74873"/>
    <lineage>
        <taxon>Eukaryota</taxon>
        <taxon>Metazoa</taxon>
        <taxon>Ecdysozoa</taxon>
        <taxon>Arthropoda</taxon>
        <taxon>Hexapoda</taxon>
        <taxon>Insecta</taxon>
        <taxon>Pterygota</taxon>
        <taxon>Neoptera</taxon>
        <taxon>Endopterygota</taxon>
        <taxon>Diptera</taxon>
        <taxon>Nematocera</taxon>
        <taxon>Culicoidea</taxon>
        <taxon>Culicidae</taxon>
        <taxon>Anophelinae</taxon>
        <taxon>Anopheles</taxon>
    </lineage>
</organism>
<keyword evidence="3" id="KW-1185">Reference proteome</keyword>
<dbReference type="VEuPathDB" id="VectorBase:ASIC000048"/>
<dbReference type="EMBL" id="ATLV01000233">
    <property type="status" value="NOT_ANNOTATED_CDS"/>
    <property type="molecule type" value="Genomic_DNA"/>
</dbReference>
<accession>A0A084V9T6</accession>
<name>A0A084V9T6_ANOSI</name>
<reference evidence="2" key="2">
    <citation type="submission" date="2020-05" db="UniProtKB">
        <authorList>
            <consortium name="EnsemblMetazoa"/>
        </authorList>
    </citation>
    <scope>IDENTIFICATION</scope>
</reference>
<evidence type="ECO:0000313" key="2">
    <source>
        <dbReference type="EnsemblMetazoa" id="ASIC000048-PA"/>
    </source>
</evidence>